<dbReference type="EMBL" id="CP045835">
    <property type="protein sequence ID" value="QGG51440.1"/>
    <property type="molecule type" value="Genomic_DNA"/>
</dbReference>
<gene>
    <name evidence="2" type="ORF">GDS87_10925</name>
</gene>
<dbReference type="InterPro" id="IPR024459">
    <property type="entry name" value="Acb1-like_N"/>
</dbReference>
<proteinExistence type="predicted"/>
<evidence type="ECO:0000313" key="2">
    <source>
        <dbReference type="EMBL" id="QGG51440.1"/>
    </source>
</evidence>
<keyword evidence="3" id="KW-1185">Reference proteome</keyword>
<organism evidence="2 3">
    <name type="scientific">Lysinibacillus pakistanensis</name>
    <dbReference type="NCBI Taxonomy" id="759811"/>
    <lineage>
        <taxon>Bacteria</taxon>
        <taxon>Bacillati</taxon>
        <taxon>Bacillota</taxon>
        <taxon>Bacilli</taxon>
        <taxon>Bacillales</taxon>
        <taxon>Bacillaceae</taxon>
        <taxon>Lysinibacillus</taxon>
    </lineage>
</organism>
<accession>A0ABX6D9G2</accession>
<feature type="domain" description="Anti-CBASS protein Acb1-like N-terminal" evidence="1">
    <location>
        <begin position="43"/>
        <end position="393"/>
    </location>
</feature>
<evidence type="ECO:0000259" key="1">
    <source>
        <dbReference type="Pfam" id="PF06381"/>
    </source>
</evidence>
<dbReference type="Proteomes" id="UP000373269">
    <property type="component" value="Chromosome"/>
</dbReference>
<dbReference type="NCBIfam" id="TIGR01555">
    <property type="entry name" value="phge_rel_HI1409"/>
    <property type="match status" value="1"/>
</dbReference>
<sequence>MLSLLEQARQYKEDFMQGHGKAGAKDKLTRQVPGVRRKLTHAEISELYADNPIVQNIVDIPAEDMTRHWFTLRMKDEQLARDIMGRLADLKAKDAFMKMRMYERMRGDGFISLGVSQKAHFELKAPLKLDSLLTIDYLHPFSSIKVSELLINDDVFDNNYGKLENLRINRASRSGIQAVETESLVHYSRVLHDQTRRLEDEEQGMSLLESLYDAITVLDTSLWSMGQILHDFTFKVYGSEDVKNISPVEQKEMSMLLDFMFRAESLAIIGAGETLTKQSTPISGIKELLDFAWGYTAAAARMPKSVIKGQEAGTLTGAQYDIMNYYARITSAQENEMKPLLERLIRMLLWAENEPGGRIDPDTVEWEIKFNPLWSVDSKTDAEIRKIVAETDQIYVSNGVISADEIRETRFGQFGVSDDFKFSGDDAQWKRMANEVYSAWKENGQHA</sequence>
<name>A0ABX6D9G2_9BACI</name>
<dbReference type="InterPro" id="IPR006445">
    <property type="entry name" value="Phage-assoc_HI1409"/>
</dbReference>
<evidence type="ECO:0000313" key="3">
    <source>
        <dbReference type="Proteomes" id="UP000373269"/>
    </source>
</evidence>
<reference evidence="2 3" key="1">
    <citation type="submission" date="2019-11" db="EMBL/GenBank/DDBJ databases">
        <title>Whole Genome Sequencing and Comparative Genomic Analyses of Lysinibacillus pakistanensis LZH-9, a Halotolerant Strain with Excellent COD Removal Capability.</title>
        <authorList>
            <person name="Zhou H."/>
        </authorList>
    </citation>
    <scope>NUCLEOTIDE SEQUENCE [LARGE SCALE GENOMIC DNA]</scope>
    <source>
        <strain evidence="2 3">LZH-9</strain>
    </source>
</reference>
<dbReference type="Pfam" id="PF06381">
    <property type="entry name" value="Phage_portal_3"/>
    <property type="match status" value="1"/>
</dbReference>
<protein>
    <submittedName>
        <fullName evidence="2">DUF1073 domain-containing protein</fullName>
    </submittedName>
</protein>